<evidence type="ECO:0000313" key="4">
    <source>
        <dbReference type="Proteomes" id="UP000070700"/>
    </source>
</evidence>
<accession>A0A132B7I9</accession>
<dbReference type="GO" id="GO:0016787">
    <property type="term" value="F:hydrolase activity"/>
    <property type="evidence" value="ECO:0007669"/>
    <property type="project" value="UniProtKB-KW"/>
</dbReference>
<dbReference type="KEGG" id="psco:LY89DRAFT_702382"/>
<dbReference type="OrthoDB" id="2152029at2759"/>
<protein>
    <submittedName>
        <fullName evidence="3">Alpha/beta-hydrolase</fullName>
    </submittedName>
</protein>
<evidence type="ECO:0000259" key="2">
    <source>
        <dbReference type="Pfam" id="PF07859"/>
    </source>
</evidence>
<dbReference type="AlphaFoldDB" id="A0A132B7I9"/>
<keyword evidence="4" id="KW-1185">Reference proteome</keyword>
<reference evidence="3 4" key="1">
    <citation type="submission" date="2015-10" db="EMBL/GenBank/DDBJ databases">
        <title>Full genome of DAOMC 229536 Phialocephala scopiformis, a fungal endophyte of spruce producing the potent anti-insectan compound rugulosin.</title>
        <authorList>
            <consortium name="DOE Joint Genome Institute"/>
            <person name="Walker A.K."/>
            <person name="Frasz S.L."/>
            <person name="Seifert K.A."/>
            <person name="Miller J.D."/>
            <person name="Mondo S.J."/>
            <person name="Labutti K."/>
            <person name="Lipzen A."/>
            <person name="Dockter R."/>
            <person name="Kennedy M."/>
            <person name="Grigoriev I.V."/>
            <person name="Spatafora J.W."/>
        </authorList>
    </citation>
    <scope>NUCLEOTIDE SEQUENCE [LARGE SCALE GENOMIC DNA]</scope>
    <source>
        <strain evidence="3 4">CBS 120377</strain>
    </source>
</reference>
<dbReference type="RefSeq" id="XP_018061992.1">
    <property type="nucleotide sequence ID" value="XM_018217249.1"/>
</dbReference>
<dbReference type="GeneID" id="28826975"/>
<dbReference type="FunCoup" id="A0A132B7I9">
    <property type="interactions" value="17"/>
</dbReference>
<dbReference type="Proteomes" id="UP000070700">
    <property type="component" value="Unassembled WGS sequence"/>
</dbReference>
<evidence type="ECO:0000313" key="3">
    <source>
        <dbReference type="EMBL" id="KUJ07637.1"/>
    </source>
</evidence>
<proteinExistence type="predicted"/>
<keyword evidence="1 3" id="KW-0378">Hydrolase</keyword>
<dbReference type="EMBL" id="KQ947439">
    <property type="protein sequence ID" value="KUJ07637.1"/>
    <property type="molecule type" value="Genomic_DNA"/>
</dbReference>
<evidence type="ECO:0000256" key="1">
    <source>
        <dbReference type="ARBA" id="ARBA00022801"/>
    </source>
</evidence>
<sequence>MPDSSAPTTSNLVYFGSRIASAAISRLLTAPFRWRSWNGAPVVYKDQEPKPLHLKENDTIAHWIGEEDADIVILFLHGGGYTQPCSHGHMQYFHRLVTDINNLPDSTLSITVLLLAYTLAPEAQFPTQLKQATTLLSYLLKEGSRPASSILIAGDSAGGGLSLSLLSHLLHPHPDIRTLNLNAPLRGVFLYSPWVSFDTSQDSYARNAQKDSLVPNVPRKWAGMYLGTGEGEVDPGITMGGDSYSEPLLGNASWWEGMHEVIRDVWIFGGKDEVFIDSMYAFQAKFCMGWVAGGGVEERVVVGFVEAEAHIGPVMDVLLQYKKKSVTQLRFEEWLKGCLAEEST</sequence>
<dbReference type="InterPro" id="IPR029058">
    <property type="entry name" value="AB_hydrolase_fold"/>
</dbReference>
<dbReference type="PANTHER" id="PTHR48081:SF31">
    <property type="entry name" value="STERYL ACETYL HYDROLASE MUG81-RELATED"/>
    <property type="match status" value="1"/>
</dbReference>
<dbReference type="InterPro" id="IPR013094">
    <property type="entry name" value="AB_hydrolase_3"/>
</dbReference>
<dbReference type="Gene3D" id="3.40.50.1820">
    <property type="entry name" value="alpha/beta hydrolase"/>
    <property type="match status" value="1"/>
</dbReference>
<feature type="domain" description="Alpha/beta hydrolase fold-3" evidence="2">
    <location>
        <begin position="73"/>
        <end position="285"/>
    </location>
</feature>
<dbReference type="PANTHER" id="PTHR48081">
    <property type="entry name" value="AB HYDROLASE SUPERFAMILY PROTEIN C4A8.06C"/>
    <property type="match status" value="1"/>
</dbReference>
<dbReference type="InterPro" id="IPR050300">
    <property type="entry name" value="GDXG_lipolytic_enzyme"/>
</dbReference>
<organism evidence="3 4">
    <name type="scientific">Mollisia scopiformis</name>
    <name type="common">Conifer needle endophyte fungus</name>
    <name type="synonym">Phialocephala scopiformis</name>
    <dbReference type="NCBI Taxonomy" id="149040"/>
    <lineage>
        <taxon>Eukaryota</taxon>
        <taxon>Fungi</taxon>
        <taxon>Dikarya</taxon>
        <taxon>Ascomycota</taxon>
        <taxon>Pezizomycotina</taxon>
        <taxon>Leotiomycetes</taxon>
        <taxon>Helotiales</taxon>
        <taxon>Mollisiaceae</taxon>
        <taxon>Mollisia</taxon>
    </lineage>
</organism>
<dbReference type="Pfam" id="PF07859">
    <property type="entry name" value="Abhydrolase_3"/>
    <property type="match status" value="1"/>
</dbReference>
<dbReference type="SUPFAM" id="SSF53474">
    <property type="entry name" value="alpha/beta-Hydrolases"/>
    <property type="match status" value="1"/>
</dbReference>
<name>A0A132B7I9_MOLSC</name>
<gene>
    <name evidence="3" type="ORF">LY89DRAFT_702382</name>
</gene>
<dbReference type="InParanoid" id="A0A132B7I9"/>